<dbReference type="PANTHER" id="PTHR12526">
    <property type="entry name" value="GLYCOSYLTRANSFERASE"/>
    <property type="match status" value="1"/>
</dbReference>
<evidence type="ECO:0000313" key="5">
    <source>
        <dbReference type="Proteomes" id="UP001057561"/>
    </source>
</evidence>
<dbReference type="RefSeq" id="WP_257120298.1">
    <property type="nucleotide sequence ID" value="NZ_CP099464.1"/>
</dbReference>
<reference evidence="4" key="1">
    <citation type="submission" date="2022-06" db="EMBL/GenBank/DDBJ databases">
        <title>Nostosin G and Spiroidesin B from the Cyanobacterium Dolichospermum sp. NIES-1697.</title>
        <authorList>
            <person name="Phan C.-S."/>
            <person name="Mehjabin J.J."/>
            <person name="Anas A.R.J."/>
            <person name="Hayasaka M."/>
            <person name="Onoki R."/>
            <person name="Wang J."/>
            <person name="Umezawa T."/>
            <person name="Washio K."/>
            <person name="Morikawa M."/>
            <person name="Okino T."/>
        </authorList>
    </citation>
    <scope>NUCLEOTIDE SEQUENCE</scope>
    <source>
        <strain evidence="4">NIES-1697</strain>
    </source>
</reference>
<feature type="domain" description="Glycosyl transferase family 1" evidence="2">
    <location>
        <begin position="200"/>
        <end position="365"/>
    </location>
</feature>
<evidence type="ECO:0000259" key="2">
    <source>
        <dbReference type="Pfam" id="PF00534"/>
    </source>
</evidence>
<dbReference type="Proteomes" id="UP001057561">
    <property type="component" value="Chromosome"/>
</dbReference>
<evidence type="ECO:0000256" key="1">
    <source>
        <dbReference type="SAM" id="Phobius"/>
    </source>
</evidence>
<dbReference type="Pfam" id="PF00534">
    <property type="entry name" value="Glycos_transf_1"/>
    <property type="match status" value="1"/>
</dbReference>
<keyword evidence="1" id="KW-1133">Transmembrane helix</keyword>
<evidence type="ECO:0000313" key="4">
    <source>
        <dbReference type="EMBL" id="UUO13232.1"/>
    </source>
</evidence>
<gene>
    <name evidence="4" type="ORF">NG743_14085</name>
</gene>
<dbReference type="EMBL" id="CP099464">
    <property type="protein sequence ID" value="UUO13232.1"/>
    <property type="molecule type" value="Genomic_DNA"/>
</dbReference>
<feature type="domain" description="Glycosyltransferase subfamily 4-like N-terminal" evidence="3">
    <location>
        <begin position="24"/>
        <end position="187"/>
    </location>
</feature>
<organism evidence="4 5">
    <name type="scientific">Dolichospermum heterosporum TAC447</name>
    <dbReference type="NCBI Taxonomy" id="747523"/>
    <lineage>
        <taxon>Bacteria</taxon>
        <taxon>Bacillati</taxon>
        <taxon>Cyanobacteriota</taxon>
        <taxon>Cyanophyceae</taxon>
        <taxon>Nostocales</taxon>
        <taxon>Aphanizomenonaceae</taxon>
        <taxon>Dolichospermum</taxon>
        <taxon>Dolichospermum heterosporum</taxon>
    </lineage>
</organism>
<keyword evidence="1" id="KW-0472">Membrane</keyword>
<dbReference type="CDD" id="cd03811">
    <property type="entry name" value="GT4_GT28_WabH-like"/>
    <property type="match status" value="1"/>
</dbReference>
<dbReference type="PANTHER" id="PTHR12526:SF630">
    <property type="entry name" value="GLYCOSYLTRANSFERASE"/>
    <property type="match status" value="1"/>
</dbReference>
<dbReference type="SUPFAM" id="SSF53756">
    <property type="entry name" value="UDP-Glycosyltransferase/glycogen phosphorylase"/>
    <property type="match status" value="1"/>
</dbReference>
<dbReference type="Pfam" id="PF13439">
    <property type="entry name" value="Glyco_transf_4"/>
    <property type="match status" value="1"/>
</dbReference>
<proteinExistence type="predicted"/>
<dbReference type="InterPro" id="IPR001296">
    <property type="entry name" value="Glyco_trans_1"/>
</dbReference>
<accession>A0ABY5LR65</accession>
<feature type="transmembrane region" description="Helical" evidence="1">
    <location>
        <begin position="12"/>
        <end position="31"/>
    </location>
</feature>
<keyword evidence="5" id="KW-1185">Reference proteome</keyword>
<dbReference type="InterPro" id="IPR028098">
    <property type="entry name" value="Glyco_trans_4-like_N"/>
</dbReference>
<sequence>MNKPQSKFDHRIHILFFVPTLGGGGAEMHLLRIINHLDPQKFRFSLALSRSGGSYESDLPKDVKLHFLNTGKTNSSVIRNIRSIAPLRQLIQDQKPNILCSIMDHANVVAVLAASDLPTRPKVILCVQNPPTVEHQPYWHITNLLTLSLIPRLYPQADQIIALSQGVAEDLMTLCPHISNQLDVIYNAGWDSRVLSGAEESIHQEDLPANVPLIVACGRLTDQKGFPYLIDALAQVRQVIPVHLWIIGEGKQREMLEKQIQQLGLNDCVRLLGFQSNPYKYMAAADIFVLSSLYEGFGNVIVEAMACGTPVIATDCPYGPGEIIENGVNGILVPPANVEAIAEAVIRLLTTDSELKLKLSENGKSRSQQFHAQVIASIYEKMFLRNSCINSIPCPN</sequence>
<dbReference type="Gene3D" id="3.40.50.2000">
    <property type="entry name" value="Glycogen Phosphorylase B"/>
    <property type="match status" value="2"/>
</dbReference>
<protein>
    <submittedName>
        <fullName evidence="4">Glycosyltransferase</fullName>
    </submittedName>
</protein>
<name>A0ABY5LR65_9CYAN</name>
<keyword evidence="1" id="KW-0812">Transmembrane</keyword>
<evidence type="ECO:0000259" key="3">
    <source>
        <dbReference type="Pfam" id="PF13439"/>
    </source>
</evidence>